<accession>A0A1I7E8L4</accession>
<evidence type="ECO:0000313" key="2">
    <source>
        <dbReference type="Proteomes" id="UP000199673"/>
    </source>
</evidence>
<dbReference type="OrthoDB" id="86940at2"/>
<dbReference type="EMBL" id="FPBF01000012">
    <property type="protein sequence ID" value="SFU20270.1"/>
    <property type="molecule type" value="Genomic_DNA"/>
</dbReference>
<gene>
    <name evidence="1" type="ORF">SAMN04489724_0283</name>
</gene>
<dbReference type="STRING" id="305507.SAMN04489724_0283"/>
<dbReference type="Proteomes" id="UP000199673">
    <property type="component" value="Unassembled WGS sequence"/>
</dbReference>
<dbReference type="RefSeq" id="WP_091698418.1">
    <property type="nucleotide sequence ID" value="NZ_FPBF01000012.1"/>
</dbReference>
<dbReference type="AlphaFoldDB" id="A0A1I7E8L4"/>
<keyword evidence="2" id="KW-1185">Reference proteome</keyword>
<proteinExistence type="predicted"/>
<evidence type="ECO:0000313" key="1">
    <source>
        <dbReference type="EMBL" id="SFU20270.1"/>
    </source>
</evidence>
<organism evidence="1 2">
    <name type="scientific">Algoriphagus locisalis</name>
    <dbReference type="NCBI Taxonomy" id="305507"/>
    <lineage>
        <taxon>Bacteria</taxon>
        <taxon>Pseudomonadati</taxon>
        <taxon>Bacteroidota</taxon>
        <taxon>Cytophagia</taxon>
        <taxon>Cytophagales</taxon>
        <taxon>Cyclobacteriaceae</taxon>
        <taxon>Algoriphagus</taxon>
    </lineage>
</organism>
<name>A0A1I7E8L4_9BACT</name>
<reference evidence="2" key="1">
    <citation type="submission" date="2016-10" db="EMBL/GenBank/DDBJ databases">
        <authorList>
            <person name="Varghese N."/>
            <person name="Submissions S."/>
        </authorList>
    </citation>
    <scope>NUCLEOTIDE SEQUENCE [LARGE SCALE GENOMIC DNA]</scope>
    <source>
        <strain evidence="2">DSM 23445</strain>
    </source>
</reference>
<sequence length="241" mass="27572">MTYLKTHILGMFLLAHGLYAQSESNYPELAAKGGSIEEVIPIGWQLLSEARGDLNGDGLADVAFAIQSPTKETIEYNDGFESDTVHTNPRVLGIYFGKRNGKLNKVLQSNTFIINRSTPAMDEPFKGLQILPNGQLQLNFYIWECRECTSWSSHEYRFKYQNKAFELVSYRESTTQRISGDETSYQVDFQKGTVTIFSSESDEETNEQTSDKQIIKFELPQLQSIKSLKEPFQWLFQNLHI</sequence>
<evidence type="ECO:0008006" key="3">
    <source>
        <dbReference type="Google" id="ProtNLM"/>
    </source>
</evidence>
<protein>
    <recommendedName>
        <fullName evidence="3">FG-GAP repeat-containing protein</fullName>
    </recommendedName>
</protein>